<evidence type="ECO:0000256" key="3">
    <source>
        <dbReference type="ARBA" id="ARBA00022980"/>
    </source>
</evidence>
<dbReference type="Pfam" id="PF08561">
    <property type="entry name" value="Ribosomal_L37"/>
    <property type="match status" value="1"/>
</dbReference>
<reference evidence="9" key="1">
    <citation type="submission" date="2021-03" db="EMBL/GenBank/DDBJ databases">
        <authorList>
            <person name="Tagirdzhanova G."/>
        </authorList>
    </citation>
    <scope>NUCLEOTIDE SEQUENCE</scope>
</reference>
<evidence type="ECO:0000313" key="9">
    <source>
        <dbReference type="EMBL" id="CAF9920741.1"/>
    </source>
</evidence>
<comment type="caution">
    <text evidence="9">The sequence shown here is derived from an EMBL/GenBank/DDBJ whole genome shotgun (WGS) entry which is preliminary data.</text>
</comment>
<keyword evidence="5" id="KW-0687">Ribonucleoprotein</keyword>
<sequence>MICQSCLRRVKISSRLSSTQLSSFTGRRLVGTGQPSTPAPRGVPSGSHEGPPAAISSSAAQPFSSQMNDITHPVILLQKEAERPRSSVPGGAVLKGLGFFKNKDPPLAMEDHEYPDWLWSLLQKPRKEKSKTGDGEADLYSKTRRQRRAAGKAARKEALRNTDANVSQIPIQEQTIDLSSGDGTLDGAIEAVQARDELRRAMRSTRRQTIKESNFLKSMK</sequence>
<evidence type="ECO:0000256" key="7">
    <source>
        <dbReference type="ARBA" id="ARBA00035179"/>
    </source>
</evidence>
<dbReference type="PANTHER" id="PTHR28595:SF1">
    <property type="entry name" value="LARGE RIBOSOMAL SUBUNIT PROTEIN ML54"/>
    <property type="match status" value="1"/>
</dbReference>
<comment type="similarity">
    <text evidence="6">Belongs to the mitochondrion-specific ribosomal protein mL54 family.</text>
</comment>
<dbReference type="Proteomes" id="UP000664169">
    <property type="component" value="Unassembled WGS sequence"/>
</dbReference>
<comment type="subcellular location">
    <subcellularLocation>
        <location evidence="1">Mitochondrion</location>
    </subcellularLocation>
</comment>
<feature type="compositionally biased region" description="Low complexity" evidence="8">
    <location>
        <begin position="51"/>
        <end position="62"/>
    </location>
</feature>
<dbReference type="EMBL" id="CAJPDQ010000016">
    <property type="protein sequence ID" value="CAF9920741.1"/>
    <property type="molecule type" value="Genomic_DNA"/>
</dbReference>
<evidence type="ECO:0000313" key="10">
    <source>
        <dbReference type="Proteomes" id="UP000664169"/>
    </source>
</evidence>
<dbReference type="OrthoDB" id="10252718at2759"/>
<feature type="region of interest" description="Disordered" evidence="8">
    <location>
        <begin position="125"/>
        <end position="166"/>
    </location>
</feature>
<dbReference type="InterPro" id="IPR013870">
    <property type="entry name" value="Ribosomal_mL54"/>
</dbReference>
<keyword evidence="10" id="KW-1185">Reference proteome</keyword>
<dbReference type="PANTHER" id="PTHR28595">
    <property type="entry name" value="39S RIBOSOMAL PROTEIN L54, MITOCHONDRIAL"/>
    <property type="match status" value="1"/>
</dbReference>
<gene>
    <name evidence="9" type="ORF">GOMPHAMPRED_002124</name>
</gene>
<evidence type="ECO:0000256" key="8">
    <source>
        <dbReference type="SAM" id="MobiDB-lite"/>
    </source>
</evidence>
<evidence type="ECO:0000256" key="2">
    <source>
        <dbReference type="ARBA" id="ARBA00022946"/>
    </source>
</evidence>
<keyword evidence="2" id="KW-0809">Transit peptide</keyword>
<proteinExistence type="inferred from homology"/>
<feature type="region of interest" description="Disordered" evidence="8">
    <location>
        <begin position="23"/>
        <end position="62"/>
    </location>
</feature>
<name>A0A8H3F7E5_9LECA</name>
<evidence type="ECO:0000256" key="1">
    <source>
        <dbReference type="ARBA" id="ARBA00004173"/>
    </source>
</evidence>
<keyword evidence="4" id="KW-0496">Mitochondrion</keyword>
<protein>
    <recommendedName>
        <fullName evidence="7">Large ribosomal subunit protein mL54</fullName>
    </recommendedName>
</protein>
<organism evidence="9 10">
    <name type="scientific">Gomphillus americanus</name>
    <dbReference type="NCBI Taxonomy" id="1940652"/>
    <lineage>
        <taxon>Eukaryota</taxon>
        <taxon>Fungi</taxon>
        <taxon>Dikarya</taxon>
        <taxon>Ascomycota</taxon>
        <taxon>Pezizomycotina</taxon>
        <taxon>Lecanoromycetes</taxon>
        <taxon>OSLEUM clade</taxon>
        <taxon>Ostropomycetidae</taxon>
        <taxon>Ostropales</taxon>
        <taxon>Graphidaceae</taxon>
        <taxon>Gomphilloideae</taxon>
        <taxon>Gomphillus</taxon>
    </lineage>
</organism>
<dbReference type="AlphaFoldDB" id="A0A8H3F7E5"/>
<accession>A0A8H3F7E5</accession>
<evidence type="ECO:0000256" key="5">
    <source>
        <dbReference type="ARBA" id="ARBA00023274"/>
    </source>
</evidence>
<evidence type="ECO:0000256" key="4">
    <source>
        <dbReference type="ARBA" id="ARBA00023128"/>
    </source>
</evidence>
<evidence type="ECO:0000256" key="6">
    <source>
        <dbReference type="ARBA" id="ARBA00033752"/>
    </source>
</evidence>
<dbReference type="GO" id="GO:0005762">
    <property type="term" value="C:mitochondrial large ribosomal subunit"/>
    <property type="evidence" value="ECO:0007669"/>
    <property type="project" value="TreeGrafter"/>
</dbReference>
<keyword evidence="3" id="KW-0689">Ribosomal protein</keyword>
<dbReference type="GO" id="GO:0003735">
    <property type="term" value="F:structural constituent of ribosome"/>
    <property type="evidence" value="ECO:0007669"/>
    <property type="project" value="TreeGrafter"/>
</dbReference>